<evidence type="ECO:0000313" key="1">
    <source>
        <dbReference type="EMBL" id="RAS29760.1"/>
    </source>
</evidence>
<dbReference type="EMBL" id="QLTK01000010">
    <property type="protein sequence ID" value="RAS29760.1"/>
    <property type="molecule type" value="Genomic_DNA"/>
</dbReference>
<sequence length="192" mass="21751">MHITGENLATTDNAHSKTVDLLVDYITDCEFDESCLNKGNLEMAMEYCYQPHPRFWRDFSATIVADAVARLFPDWISAPGDANRSGNGLMREVREILRVNAFDEENAEMIAAVPMRERPADRVAASEWICGEYRRRGQISELEFAQRDGKRCGEGALIVLECVEKARAGIPFTRIGTRVARSYRDAMLDARR</sequence>
<dbReference type="Proteomes" id="UP000248918">
    <property type="component" value="Unassembled WGS sequence"/>
</dbReference>
<comment type="caution">
    <text evidence="1">The sequence shown here is derived from an EMBL/GenBank/DDBJ whole genome shotgun (WGS) entry which is preliminary data.</text>
</comment>
<dbReference type="AlphaFoldDB" id="A0A329C6F8"/>
<gene>
    <name evidence="1" type="ORF">BX591_11035</name>
</gene>
<organism evidence="1 2">
    <name type="scientific">Paraburkholderia bryophila</name>
    <dbReference type="NCBI Taxonomy" id="420952"/>
    <lineage>
        <taxon>Bacteria</taxon>
        <taxon>Pseudomonadati</taxon>
        <taxon>Pseudomonadota</taxon>
        <taxon>Betaproteobacteria</taxon>
        <taxon>Burkholderiales</taxon>
        <taxon>Burkholderiaceae</taxon>
        <taxon>Paraburkholderia</taxon>
    </lineage>
</organism>
<proteinExistence type="predicted"/>
<name>A0A329C6F8_9BURK</name>
<evidence type="ECO:0000313" key="2">
    <source>
        <dbReference type="Proteomes" id="UP000248918"/>
    </source>
</evidence>
<dbReference type="RefSeq" id="WP_176343070.1">
    <property type="nucleotide sequence ID" value="NZ_CADFFP010000007.1"/>
</dbReference>
<reference evidence="1 2" key="1">
    <citation type="submission" date="2018-06" db="EMBL/GenBank/DDBJ databases">
        <title>Genomic Encyclopedia of Type Strains, Phase III (KMG-III): the genomes of soil and plant-associated and newly described type strains.</title>
        <authorList>
            <person name="Whitman W."/>
        </authorList>
    </citation>
    <scope>NUCLEOTIDE SEQUENCE [LARGE SCALE GENOMIC DNA]</scope>
    <source>
        <strain evidence="1 2">LMG 23644</strain>
    </source>
</reference>
<protein>
    <submittedName>
        <fullName evidence="1">Uncharacterized protein</fullName>
    </submittedName>
</protein>
<accession>A0A329C6F8</accession>